<evidence type="ECO:0000313" key="5">
    <source>
        <dbReference type="EMBL" id="KAF4096165.1"/>
    </source>
</evidence>
<dbReference type="Gene3D" id="2.130.10.10">
    <property type="entry name" value="YVTN repeat-like/Quinoprotein amine dehydrogenase"/>
    <property type="match status" value="1"/>
</dbReference>
<dbReference type="GO" id="GO:0051015">
    <property type="term" value="F:actin filament binding"/>
    <property type="evidence" value="ECO:0007669"/>
    <property type="project" value="TreeGrafter"/>
</dbReference>
<dbReference type="PROSITE" id="PS00678">
    <property type="entry name" value="WD_REPEATS_1"/>
    <property type="match status" value="1"/>
</dbReference>
<dbReference type="PROSITE" id="PS50294">
    <property type="entry name" value="WD_REPEATS_REGION"/>
    <property type="match status" value="2"/>
</dbReference>
<feature type="repeat" description="WD" evidence="3">
    <location>
        <begin position="105"/>
        <end position="146"/>
    </location>
</feature>
<dbReference type="PANTHER" id="PTHR10856">
    <property type="entry name" value="CORONIN"/>
    <property type="match status" value="1"/>
</dbReference>
<protein>
    <recommendedName>
        <fullName evidence="4">Coronin</fullName>
    </recommendedName>
</protein>
<reference evidence="5 6" key="1">
    <citation type="submission" date="2020-04" db="EMBL/GenBank/DDBJ databases">
        <title>Chromosome-level genome assembly of a cyprinid fish Onychostoma macrolepis by integration of Nanopore Sequencing, Bionano and Hi-C technology.</title>
        <authorList>
            <person name="Wang D."/>
        </authorList>
    </citation>
    <scope>NUCLEOTIDE SEQUENCE [LARGE SCALE GENOMIC DNA]</scope>
    <source>
        <strain evidence="5">SWU-2019</strain>
        <tissue evidence="5">Muscle</tissue>
    </source>
</reference>
<proteinExistence type="inferred from homology"/>
<dbReference type="InterPro" id="IPR015943">
    <property type="entry name" value="WD40/YVTN_repeat-like_dom_sf"/>
</dbReference>
<dbReference type="SMART" id="SM00320">
    <property type="entry name" value="WD40"/>
    <property type="match status" value="3"/>
</dbReference>
<comment type="similarity">
    <text evidence="4">Belongs to the WD repeat coronin family.</text>
</comment>
<keyword evidence="1 3" id="KW-0853">WD repeat</keyword>
<dbReference type="InterPro" id="IPR036322">
    <property type="entry name" value="WD40_repeat_dom_sf"/>
</dbReference>
<dbReference type="SMART" id="SM01167">
    <property type="entry name" value="DUF1900"/>
    <property type="match status" value="1"/>
</dbReference>
<organism evidence="5 6">
    <name type="scientific">Onychostoma macrolepis</name>
    <dbReference type="NCBI Taxonomy" id="369639"/>
    <lineage>
        <taxon>Eukaryota</taxon>
        <taxon>Metazoa</taxon>
        <taxon>Chordata</taxon>
        <taxon>Craniata</taxon>
        <taxon>Vertebrata</taxon>
        <taxon>Euteleostomi</taxon>
        <taxon>Actinopterygii</taxon>
        <taxon>Neopterygii</taxon>
        <taxon>Teleostei</taxon>
        <taxon>Ostariophysi</taxon>
        <taxon>Cypriniformes</taxon>
        <taxon>Cyprinidae</taxon>
        <taxon>Acrossocheilinae</taxon>
        <taxon>Onychostoma</taxon>
    </lineage>
</organism>
<dbReference type="InterPro" id="IPR019775">
    <property type="entry name" value="WD40_repeat_CS"/>
</dbReference>
<dbReference type="PROSITE" id="PS50082">
    <property type="entry name" value="WD_REPEATS_2"/>
    <property type="match status" value="3"/>
</dbReference>
<dbReference type="EMBL" id="JAAMOB010000023">
    <property type="protein sequence ID" value="KAF4096165.1"/>
    <property type="molecule type" value="Genomic_DNA"/>
</dbReference>
<evidence type="ECO:0000256" key="1">
    <source>
        <dbReference type="ARBA" id="ARBA00022574"/>
    </source>
</evidence>
<dbReference type="Proteomes" id="UP000579812">
    <property type="component" value="Unassembled WGS sequence"/>
</dbReference>
<dbReference type="Pfam" id="PF16300">
    <property type="entry name" value="WD40_4"/>
    <property type="match status" value="1"/>
</dbReference>
<evidence type="ECO:0000313" key="6">
    <source>
        <dbReference type="Proteomes" id="UP000579812"/>
    </source>
</evidence>
<dbReference type="InterPro" id="IPR001680">
    <property type="entry name" value="WD40_rpt"/>
</dbReference>
<evidence type="ECO:0000256" key="2">
    <source>
        <dbReference type="ARBA" id="ARBA00022737"/>
    </source>
</evidence>
<dbReference type="Pfam" id="PF00400">
    <property type="entry name" value="WD40"/>
    <property type="match status" value="3"/>
</dbReference>
<evidence type="ECO:0000256" key="3">
    <source>
        <dbReference type="PROSITE-ProRule" id="PRU00221"/>
    </source>
</evidence>
<name>A0A7J6BPF9_9TELE</name>
<dbReference type="PANTHER" id="PTHR10856:SF2">
    <property type="entry name" value="CORONIN-2A"/>
    <property type="match status" value="1"/>
</dbReference>
<keyword evidence="2 4" id="KW-0677">Repeat</keyword>
<dbReference type="AlphaFoldDB" id="A0A7J6BPF9"/>
<dbReference type="InterPro" id="IPR015505">
    <property type="entry name" value="Coronin"/>
</dbReference>
<feature type="repeat" description="WD" evidence="3">
    <location>
        <begin position="11"/>
        <end position="45"/>
    </location>
</feature>
<evidence type="ECO:0000256" key="4">
    <source>
        <dbReference type="RuleBase" id="RU280818"/>
    </source>
</evidence>
<dbReference type="SUPFAM" id="SSF50978">
    <property type="entry name" value="WD40 repeat-like"/>
    <property type="match status" value="1"/>
</dbReference>
<gene>
    <name evidence="5" type="ORF">G5714_022134</name>
</gene>
<keyword evidence="6" id="KW-1185">Reference proteome</keyword>
<comment type="caution">
    <text evidence="5">The sequence shown here is derived from an EMBL/GenBank/DDBJ whole genome shotgun (WGS) entry which is preliminary data.</text>
</comment>
<accession>A0A7J6BPF9</accession>
<sequence>MGRVSPLQARVCGHSAPVLDVKWDPFNDLRIASCSEDCTVKVWDIPPNGLKDNLTAPSKDLSTHSRRVSIIEWHPTARDLLLSSAYDCSVLVWRLDSAETPVCVINTHSELVLCLSFNADGSLLATACKDKKIRIIEPRTGRVLQVCVCVCEDLSEPLLEEDLDGGSGVIFPFYDADTHMLYLAGKGDGNIRYYAVSAVKPYVQFLSEYRSACPQRGLGVMPKRGLNTSACEIFRFYRLLAVRDLLEPLSFCVPRRSEGFHEDIYPMTAANEPAMTADEWLMGQNKGPLLMSLRPAAEVLDTCLSEPETPANQNAERPPDIIADLQDWTEDDTQSHNWTSSRFSLNRSEARVPETEVRGQRSKVVTFCV</sequence>
<feature type="repeat" description="WD" evidence="3">
    <location>
        <begin position="61"/>
        <end position="103"/>
    </location>
</feature>